<protein>
    <submittedName>
        <fullName evidence="4">Uncharacterized protein</fullName>
    </submittedName>
</protein>
<feature type="compositionally biased region" description="Polar residues" evidence="1">
    <location>
        <begin position="338"/>
        <end position="364"/>
    </location>
</feature>
<dbReference type="PANTHER" id="PTHR34347:SF1">
    <property type="entry name" value="DNA REPAIR-SCAFFOLDING PROTEIN"/>
    <property type="match status" value="1"/>
</dbReference>
<feature type="domain" description="DUF4503" evidence="3">
    <location>
        <begin position="710"/>
        <end position="1100"/>
    </location>
</feature>
<dbReference type="GO" id="GO:0005654">
    <property type="term" value="C:nucleoplasm"/>
    <property type="evidence" value="ECO:0007669"/>
    <property type="project" value="TreeGrafter"/>
</dbReference>
<gene>
    <name evidence="4" type="ORF">RRG08_058797</name>
</gene>
<dbReference type="PANTHER" id="PTHR34347">
    <property type="entry name" value="DNA REPAIR-SCAFFOLDING PROTEIN SPIDR"/>
    <property type="match status" value="1"/>
</dbReference>
<evidence type="ECO:0000259" key="2">
    <source>
        <dbReference type="Pfam" id="PF14950"/>
    </source>
</evidence>
<dbReference type="Pfam" id="PF14951">
    <property type="entry name" value="DUF4503"/>
    <property type="match status" value="1"/>
</dbReference>
<feature type="compositionally biased region" description="Low complexity" evidence="1">
    <location>
        <begin position="112"/>
        <end position="122"/>
    </location>
</feature>
<dbReference type="Pfam" id="PF14950">
    <property type="entry name" value="DUF4502"/>
    <property type="match status" value="1"/>
</dbReference>
<keyword evidence="5" id="KW-1185">Reference proteome</keyword>
<feature type="region of interest" description="Disordered" evidence="1">
    <location>
        <begin position="230"/>
        <end position="283"/>
    </location>
</feature>
<dbReference type="Proteomes" id="UP001283361">
    <property type="component" value="Unassembled WGS sequence"/>
</dbReference>
<proteinExistence type="predicted"/>
<evidence type="ECO:0000259" key="3">
    <source>
        <dbReference type="Pfam" id="PF14951"/>
    </source>
</evidence>
<dbReference type="InterPro" id="IPR053054">
    <property type="entry name" value="DNA_repair-scaffolding"/>
</dbReference>
<feature type="compositionally biased region" description="Basic and acidic residues" evidence="1">
    <location>
        <begin position="240"/>
        <end position="249"/>
    </location>
</feature>
<feature type="domain" description="DUF4502" evidence="2">
    <location>
        <begin position="241"/>
        <end position="501"/>
    </location>
</feature>
<name>A0AAE0YWV6_9GAST</name>
<dbReference type="InterPro" id="IPR028032">
    <property type="entry name" value="DUF4503"/>
</dbReference>
<dbReference type="AlphaFoldDB" id="A0AAE0YWV6"/>
<dbReference type="InterPro" id="IPR028026">
    <property type="entry name" value="DUF4502"/>
</dbReference>
<dbReference type="GO" id="GO:0000228">
    <property type="term" value="C:nuclear chromosome"/>
    <property type="evidence" value="ECO:0007669"/>
    <property type="project" value="TreeGrafter"/>
</dbReference>
<evidence type="ECO:0000256" key="1">
    <source>
        <dbReference type="SAM" id="MobiDB-lite"/>
    </source>
</evidence>
<feature type="region of interest" description="Disordered" evidence="1">
    <location>
        <begin position="108"/>
        <end position="131"/>
    </location>
</feature>
<organism evidence="4 5">
    <name type="scientific">Elysia crispata</name>
    <name type="common">lettuce slug</name>
    <dbReference type="NCBI Taxonomy" id="231223"/>
    <lineage>
        <taxon>Eukaryota</taxon>
        <taxon>Metazoa</taxon>
        <taxon>Spiralia</taxon>
        <taxon>Lophotrochozoa</taxon>
        <taxon>Mollusca</taxon>
        <taxon>Gastropoda</taxon>
        <taxon>Heterobranchia</taxon>
        <taxon>Euthyneura</taxon>
        <taxon>Panpulmonata</taxon>
        <taxon>Sacoglossa</taxon>
        <taxon>Placobranchoidea</taxon>
        <taxon>Plakobranchidae</taxon>
        <taxon>Elysia</taxon>
    </lineage>
</organism>
<dbReference type="EMBL" id="JAWDGP010005269">
    <property type="protein sequence ID" value="KAK3758527.1"/>
    <property type="molecule type" value="Genomic_DNA"/>
</dbReference>
<evidence type="ECO:0000313" key="5">
    <source>
        <dbReference type="Proteomes" id="UP001283361"/>
    </source>
</evidence>
<dbReference type="GO" id="GO:0000724">
    <property type="term" value="P:double-strand break repair via homologous recombination"/>
    <property type="evidence" value="ECO:0007669"/>
    <property type="project" value="TreeGrafter"/>
</dbReference>
<comment type="caution">
    <text evidence="4">The sequence shown here is derived from an EMBL/GenBank/DDBJ whole genome shotgun (WGS) entry which is preliminary data.</text>
</comment>
<dbReference type="GO" id="GO:0070202">
    <property type="term" value="P:regulation of establishment of protein localization to chromosome"/>
    <property type="evidence" value="ECO:0007669"/>
    <property type="project" value="TreeGrafter"/>
</dbReference>
<reference evidence="4" key="1">
    <citation type="journal article" date="2023" name="G3 (Bethesda)">
        <title>A reference genome for the long-term kleptoplast-retaining sea slug Elysia crispata morphotype clarki.</title>
        <authorList>
            <person name="Eastman K.E."/>
            <person name="Pendleton A.L."/>
            <person name="Shaikh M.A."/>
            <person name="Suttiyut T."/>
            <person name="Ogas R."/>
            <person name="Tomko P."/>
            <person name="Gavelis G."/>
            <person name="Widhalm J.R."/>
            <person name="Wisecaver J.H."/>
        </authorList>
    </citation>
    <scope>NUCLEOTIDE SEQUENCE</scope>
    <source>
        <strain evidence="4">ECLA1</strain>
    </source>
</reference>
<evidence type="ECO:0000313" key="4">
    <source>
        <dbReference type="EMBL" id="KAK3758527.1"/>
    </source>
</evidence>
<feature type="region of interest" description="Disordered" evidence="1">
    <location>
        <begin position="329"/>
        <end position="364"/>
    </location>
</feature>
<sequence length="1102" mass="122787">MDEWSRCTEGFAGVKKLSRIINVIPSQETDKRGRNWTEEAESTVSISCKDSPDQKKRVRRWRNCNSSSSKAHVPEKVSACLQPTWKPEAFLEDFKGFAEGDTPQQSLEIQCTSSSSSENNSGTEEDNGSKLFANFSGKKRIEKNKRRCKRSIDGTLIQCANNSTMKNKVDPSGAHSSSESHAINPVQSLLLQKMNALEKPCPQNISNGKRCWTVSSFELLDQTLIISRSQSAEQLATRRTKSDVRKENQVSKPKVRRRLHKELRQNSPGLISEVESDSDGQEDCQTVKQQYGERRQGANRIVEDSFFIHHSYHRQMLSFDEISPALSPAENVDEEGISPSSPKDSQMTINSESSCQSSLQQPKNTIKASDWVSVLQRQSTPVKGKEIQGMDHEDSAKKKKKFASGSLANRLFQIQQRLKSSVRMWYHSAKTGGLTDKEAKSITVQVKSVEKLFSLYLCNCQIICDHEKGKICQVFFSRDRAEYLSLKVGVLVRIYPPWQQLETSAGERTFLCTDFVHVASCQETLNTDPAESSHNNTSREELHVRAVWDCPCAKDSRLPCSSCPAVKCPNMVFTYQQIINGNFSRCQVNRPTEKGMVKFQSVHCSSPHWALDFLDGSYSVPVNKASVMGRTLQESKELLNTTSDPLPSFSATVLRVFVQMSADHRHVIRHRLLLVDSGGTAALATLPPIQALLGDEQTDQVRDGSLKFGRLEGKTCTCHGFTLSRRITCDQDSGLFSVLAHAWPFQHSSECESQVETDSASFCQGDVCDDSQEISATVKAAPNFAYILQADPDSRQRHFEIQNPNQVPQPGQKYSDSGWSPTITQRKICWRSLHDALKQNVTGDRVTFVAKISFCYRDENSGNSSNSLTSVMVYDQEVDSNGHTVLHTVHLGNYGLLGRVAPSVCLFRDVCWNQDALQCDVYSLILPQQQWSSWGIYCLLDHADLTSVNRLSTSSLKVPKLTRDAAEGTVVSLEGHVHGVDEESACVLEECCVCGSDLIVPDTGPMHCTVCNKNVQKSVSVMRMAAFLTCSGFDPEKVVVKVQLAQKTIEKILPAEADDDGYDVDQVIGKSVACGACLVEYNAMFVSNSSQMMIFLRELEFT</sequence>
<accession>A0AAE0YWV6</accession>